<feature type="region of interest" description="Disordered" evidence="1">
    <location>
        <begin position="23"/>
        <end position="47"/>
    </location>
</feature>
<sequence length="114" mass="12958">MLEKEPDSMAVTMKQDYAASEVYSTTSEAPPRPTVTARDLVSPPFRTLSSPPRGELLKGFGSTQSYYITYPVHLGCKVAGRRAYPACRLKNKHRDVDWGVILVMWHRLHWESSF</sequence>
<evidence type="ECO:0000256" key="1">
    <source>
        <dbReference type="SAM" id="MobiDB-lite"/>
    </source>
</evidence>
<reference evidence="2" key="1">
    <citation type="submission" date="2022-08" db="UniProtKB">
        <authorList>
            <consortium name="EnsemblMetazoa"/>
        </authorList>
    </citation>
    <scope>IDENTIFICATION</scope>
</reference>
<proteinExistence type="predicted"/>
<protein>
    <submittedName>
        <fullName evidence="2">Uncharacterized protein</fullName>
    </submittedName>
</protein>
<dbReference type="Proteomes" id="UP000075882">
    <property type="component" value="Unassembled WGS sequence"/>
</dbReference>
<name>A0A8W7P3B6_ANOCL</name>
<dbReference type="EnsemblMetazoa" id="ACOM024738-RA">
    <property type="protein sequence ID" value="ACOM024738-PA.1"/>
    <property type="gene ID" value="ACOM024738"/>
</dbReference>
<accession>A0A8W7P3B6</accession>
<evidence type="ECO:0000313" key="2">
    <source>
        <dbReference type="EnsemblMetazoa" id="ACOM024738-PA.1"/>
    </source>
</evidence>
<dbReference type="AlphaFoldDB" id="A0A8W7P3B6"/>
<organism evidence="2">
    <name type="scientific">Anopheles coluzzii</name>
    <name type="common">African malaria mosquito</name>
    <dbReference type="NCBI Taxonomy" id="1518534"/>
    <lineage>
        <taxon>Eukaryota</taxon>
        <taxon>Metazoa</taxon>
        <taxon>Ecdysozoa</taxon>
        <taxon>Arthropoda</taxon>
        <taxon>Hexapoda</taxon>
        <taxon>Insecta</taxon>
        <taxon>Pterygota</taxon>
        <taxon>Neoptera</taxon>
        <taxon>Endopterygota</taxon>
        <taxon>Diptera</taxon>
        <taxon>Nematocera</taxon>
        <taxon>Culicoidea</taxon>
        <taxon>Culicidae</taxon>
        <taxon>Anophelinae</taxon>
        <taxon>Anopheles</taxon>
    </lineage>
</organism>